<reference evidence="1 2" key="1">
    <citation type="submission" date="2019-07" db="EMBL/GenBank/DDBJ databases">
        <title>Complete Genome Sequence of Leptotrichia hofstadii Strain JCM16775.</title>
        <authorList>
            <person name="Watanabe S."/>
            <person name="Cui L."/>
        </authorList>
    </citation>
    <scope>NUCLEOTIDE SEQUENCE [LARGE SCALE GENOMIC DNA]</scope>
    <source>
        <strain evidence="1 2">JCM16775</strain>
    </source>
</reference>
<evidence type="ECO:0000313" key="1">
    <source>
        <dbReference type="EMBL" id="BBM37698.1"/>
    </source>
</evidence>
<dbReference type="KEGG" id="lhf:JCM16775_0388"/>
<protein>
    <submittedName>
        <fullName evidence="1">Uncharacterized protein</fullName>
    </submittedName>
</protein>
<sequence length="109" mass="12912">MNFKDILENDIQNTFLNSEEFGETHNLNGTDVICVTDEDSFQEKEISGKLTIESGFYKEGITVFIDKKYLKYKPEGNMRIDFDNKEWIVANCKENFGMYELDLYRYTDY</sequence>
<name>A0A510JEH0_9FUSO</name>
<proteinExistence type="predicted"/>
<gene>
    <name evidence="1" type="ORF">JCM16775_0388</name>
</gene>
<dbReference type="OrthoDB" id="9802430at2"/>
<keyword evidence="2" id="KW-1185">Reference proteome</keyword>
<organism evidence="1 2">
    <name type="scientific">Leptotrichia hofstadii</name>
    <dbReference type="NCBI Taxonomy" id="157688"/>
    <lineage>
        <taxon>Bacteria</taxon>
        <taxon>Fusobacteriati</taxon>
        <taxon>Fusobacteriota</taxon>
        <taxon>Fusobacteriia</taxon>
        <taxon>Fusobacteriales</taxon>
        <taxon>Leptotrichiaceae</taxon>
        <taxon>Leptotrichia</taxon>
    </lineage>
</organism>
<accession>A0A510JEH0</accession>
<dbReference type="AlphaFoldDB" id="A0A510JEH0"/>
<dbReference type="Proteomes" id="UP000321892">
    <property type="component" value="Chromosome"/>
</dbReference>
<dbReference type="EMBL" id="AP019823">
    <property type="protein sequence ID" value="BBM37698.1"/>
    <property type="molecule type" value="Genomic_DNA"/>
</dbReference>
<dbReference type="RefSeq" id="WP_026745290.1">
    <property type="nucleotide sequence ID" value="NZ_AP019823.1"/>
</dbReference>
<evidence type="ECO:0000313" key="2">
    <source>
        <dbReference type="Proteomes" id="UP000321892"/>
    </source>
</evidence>